<dbReference type="PANTHER" id="PTHR36844">
    <property type="entry name" value="PROTEASE PRSW"/>
    <property type="match status" value="1"/>
</dbReference>
<dbReference type="PANTHER" id="PTHR36844:SF1">
    <property type="entry name" value="PROTEASE PRSW"/>
    <property type="match status" value="1"/>
</dbReference>
<feature type="transmembrane region" description="Helical" evidence="1">
    <location>
        <begin position="261"/>
        <end position="282"/>
    </location>
</feature>
<protein>
    <submittedName>
        <fullName evidence="2">PrsW family intramembrane metalloprotease</fullName>
    </submittedName>
</protein>
<feature type="transmembrane region" description="Helical" evidence="1">
    <location>
        <begin position="202"/>
        <end position="225"/>
    </location>
</feature>
<feature type="transmembrane region" description="Helical" evidence="1">
    <location>
        <begin position="55"/>
        <end position="75"/>
    </location>
</feature>
<keyword evidence="2" id="KW-0378">Hydrolase</keyword>
<dbReference type="KEGG" id="pei:H9L10_03220"/>
<keyword evidence="2" id="KW-0645">Protease</keyword>
<organism evidence="2 3">
    <name type="scientific">Phycicoccus endophyticus</name>
    <dbReference type="NCBI Taxonomy" id="1690220"/>
    <lineage>
        <taxon>Bacteria</taxon>
        <taxon>Bacillati</taxon>
        <taxon>Actinomycetota</taxon>
        <taxon>Actinomycetes</taxon>
        <taxon>Micrococcales</taxon>
        <taxon>Intrasporangiaceae</taxon>
        <taxon>Phycicoccus</taxon>
    </lineage>
</organism>
<name>A0A7G9R3B7_9MICO</name>
<dbReference type="InterPro" id="IPR026898">
    <property type="entry name" value="PrsW"/>
</dbReference>
<dbReference type="AlphaFoldDB" id="A0A7G9R3B7"/>
<keyword evidence="1" id="KW-0472">Membrane</keyword>
<proteinExistence type="predicted"/>
<dbReference type="Pfam" id="PF13367">
    <property type="entry name" value="PrsW-protease"/>
    <property type="match status" value="1"/>
</dbReference>
<evidence type="ECO:0000256" key="1">
    <source>
        <dbReference type="SAM" id="Phobius"/>
    </source>
</evidence>
<dbReference type="EMBL" id="CP060712">
    <property type="protein sequence ID" value="QNN50092.1"/>
    <property type="molecule type" value="Genomic_DNA"/>
</dbReference>
<evidence type="ECO:0000313" key="3">
    <source>
        <dbReference type="Proteomes" id="UP000515976"/>
    </source>
</evidence>
<feature type="transmembrane region" description="Helical" evidence="1">
    <location>
        <begin position="163"/>
        <end position="182"/>
    </location>
</feature>
<feature type="transmembrane region" description="Helical" evidence="1">
    <location>
        <begin position="87"/>
        <end position="106"/>
    </location>
</feature>
<keyword evidence="1" id="KW-1133">Transmembrane helix</keyword>
<accession>A0A7G9R3B7</accession>
<evidence type="ECO:0000313" key="2">
    <source>
        <dbReference type="EMBL" id="QNN50092.1"/>
    </source>
</evidence>
<dbReference type="Proteomes" id="UP000515976">
    <property type="component" value="Chromosome"/>
</dbReference>
<dbReference type="GO" id="GO:0006508">
    <property type="term" value="P:proteolysis"/>
    <property type="evidence" value="ECO:0007669"/>
    <property type="project" value="UniProtKB-KW"/>
</dbReference>
<sequence>MSGDLGAPPRPAVRTRPTSRRAIRSWVVAGVGGVGFLVAALVLSSYLGATFGVQTALLSLAVAVIPLGIVIPTFLWLDRFESEPTRYLVAAFLWGALVAALLAAVFNTSAVVVLESATDPDAALATTAVLVAPVVEEALKGAFVLFVWWFLRREFDGVTDGMVYAGITAAGFAFTENIQYLAQAYTEGGGQALTATFVARCLLSPFAHPMFTVLTGVGVGVAATSRSWAPRLLAPVAGYLLAVVLHGLWNLAAVSGGSGLVAVYVLVEVPVFLGYVVFVVWARRREGRLIGRFLRPYADAGWLSRSEVTMLSSMGHRREARMWARANAGPRGLAAMRDFQDTASELALLRRRMYHDAADARALAHERELLADLAARRGEFVGMPVR</sequence>
<keyword evidence="1" id="KW-0812">Transmembrane</keyword>
<keyword evidence="3" id="KW-1185">Reference proteome</keyword>
<feature type="transmembrane region" description="Helical" evidence="1">
    <location>
        <begin position="232"/>
        <end position="249"/>
    </location>
</feature>
<feature type="transmembrane region" description="Helical" evidence="1">
    <location>
        <begin position="126"/>
        <end position="151"/>
    </location>
</feature>
<gene>
    <name evidence="2" type="ORF">H9L10_03220</name>
</gene>
<reference evidence="2 3" key="1">
    <citation type="submission" date="2020-08" db="EMBL/GenBank/DDBJ databases">
        <title>Genome sequence of Phycicoccus endophyticus JCM 31784T.</title>
        <authorList>
            <person name="Hyun D.-W."/>
            <person name="Bae J.-W."/>
        </authorList>
    </citation>
    <scope>NUCLEOTIDE SEQUENCE [LARGE SCALE GENOMIC DNA]</scope>
    <source>
        <strain evidence="2 3">JCM 31784</strain>
    </source>
</reference>
<keyword evidence="2" id="KW-0482">Metalloprotease</keyword>
<feature type="transmembrane region" description="Helical" evidence="1">
    <location>
        <begin position="26"/>
        <end position="49"/>
    </location>
</feature>
<dbReference type="RefSeq" id="WP_166102169.1">
    <property type="nucleotide sequence ID" value="NZ_BMMY01000002.1"/>
</dbReference>
<dbReference type="GO" id="GO:0008237">
    <property type="term" value="F:metallopeptidase activity"/>
    <property type="evidence" value="ECO:0007669"/>
    <property type="project" value="UniProtKB-KW"/>
</dbReference>